<evidence type="ECO:0000256" key="4">
    <source>
        <dbReference type="ARBA" id="ARBA00023242"/>
    </source>
</evidence>
<protein>
    <submittedName>
        <fullName evidence="6">SAR DNA-binding protein-1</fullName>
    </submittedName>
</protein>
<dbReference type="AlphaFoldDB" id="J7G375"/>
<dbReference type="Gene3D" id="1.10.246.90">
    <property type="entry name" value="Nop domain"/>
    <property type="match status" value="1"/>
</dbReference>
<dbReference type="PANTHER" id="PTHR10894">
    <property type="entry name" value="NUCLEOLAR PROTEIN 5 NUCLEOLAR PROTEIN NOP5 NOP58"/>
    <property type="match status" value="1"/>
</dbReference>
<evidence type="ECO:0000313" key="7">
    <source>
        <dbReference type="Proteomes" id="UP000243348"/>
    </source>
</evidence>
<dbReference type="GO" id="GO:0042254">
    <property type="term" value="P:ribosome biogenesis"/>
    <property type="evidence" value="ECO:0007669"/>
    <property type="project" value="UniProtKB-KW"/>
</dbReference>
<dbReference type="InterPro" id="IPR045056">
    <property type="entry name" value="Nop56/Nop58"/>
</dbReference>
<keyword evidence="4" id="KW-0539">Nucleus</keyword>
<feature type="domain" description="Nop" evidence="5">
    <location>
        <begin position="265"/>
        <end position="384"/>
    </location>
</feature>
<dbReference type="GO" id="GO:0031428">
    <property type="term" value="C:box C/D methylation guide snoRNP complex"/>
    <property type="evidence" value="ECO:0007669"/>
    <property type="project" value="InterPro"/>
</dbReference>
<keyword evidence="3" id="KW-0690">Ribosome biogenesis</keyword>
<dbReference type="InterPro" id="IPR012976">
    <property type="entry name" value="NOSIC"/>
</dbReference>
<dbReference type="InterPro" id="IPR042239">
    <property type="entry name" value="Nop_C"/>
</dbReference>
<dbReference type="PANTHER" id="PTHR10894:SF1">
    <property type="entry name" value="NUCLEOLAR PROTEIN 58"/>
    <property type="match status" value="1"/>
</dbReference>
<dbReference type="Pfam" id="PF01798">
    <property type="entry name" value="Nop"/>
    <property type="match status" value="1"/>
</dbReference>
<dbReference type="GO" id="GO:0032040">
    <property type="term" value="C:small-subunit processome"/>
    <property type="evidence" value="ECO:0007669"/>
    <property type="project" value="InterPro"/>
</dbReference>
<sequence>MLILIESANGYSLIEKKNDKNFKNNLNLKCIYQFQTRYEAVRSIQKIIKGKIPYNLKTFLKNNTTFDDTLIVNDNRLKISLKRKLGQHFYKIQKKGALFRNIRQNFSKIFERTEFYSEKSKTLSVSHSIFCKKLRINGTKIDNAIIQAIKLFDELDKEINTYSMRLRDWYSWHFPELSNLISDNIIYARTISIIETRDKLSYLDLKDLLPSNLEKEIKKVSQISLGTNIFSDDLIGILSLSRQIISFAEFKILLQKYIKNRMYMIAPNLTSIIGEKVGARLIAHSGSFSNLSKYPASTIQIIGAEKSLFKAFKNKNFTPKYGIIYNATLVSSSHVSIRGKISRMTSGKAALSSRVDALGEIKYGGSIGLRNKKKIQHRIRQLESFLIKKN</sequence>
<keyword evidence="6" id="KW-0542">Nucleomorph</keyword>
<dbReference type="PROSITE" id="PS51358">
    <property type="entry name" value="NOP"/>
    <property type="match status" value="1"/>
</dbReference>
<geneLocation type="nucleomorph" evidence="6"/>
<dbReference type="GO" id="GO:0003677">
    <property type="term" value="F:DNA binding"/>
    <property type="evidence" value="ECO:0007669"/>
    <property type="project" value="UniProtKB-KW"/>
</dbReference>
<dbReference type="SUPFAM" id="SSF89124">
    <property type="entry name" value="Nop domain"/>
    <property type="match status" value="1"/>
</dbReference>
<dbReference type="EMBL" id="CP003681">
    <property type="protein sequence ID" value="AFP65494.1"/>
    <property type="molecule type" value="Genomic_DNA"/>
</dbReference>
<evidence type="ECO:0000313" key="6">
    <source>
        <dbReference type="EMBL" id="AFP65494.1"/>
    </source>
</evidence>
<dbReference type="Gene3D" id="1.10.287.4070">
    <property type="match status" value="1"/>
</dbReference>
<organism evidence="6 7">
    <name type="scientific">Chroomonas mesostigmatica CCMP1168</name>
    <dbReference type="NCBI Taxonomy" id="1195612"/>
    <lineage>
        <taxon>Eukaryota</taxon>
        <taxon>Cryptophyceae</taxon>
        <taxon>Pyrenomonadales</taxon>
        <taxon>Chroomonadaceae</taxon>
        <taxon>Chroomonas</taxon>
    </lineage>
</organism>
<evidence type="ECO:0000256" key="1">
    <source>
        <dbReference type="ARBA" id="ARBA00004604"/>
    </source>
</evidence>
<gene>
    <name evidence="6" type="primary">nop5</name>
    <name evidence="6" type="ORF">CMESO_327</name>
</gene>
<evidence type="ECO:0000259" key="5">
    <source>
        <dbReference type="PROSITE" id="PS51358"/>
    </source>
</evidence>
<accession>J7G375</accession>
<keyword evidence="6" id="KW-0238">DNA-binding</keyword>
<comment type="subcellular location">
    <subcellularLocation>
        <location evidence="1">Nucleus</location>
        <location evidence="1">Nucleolus</location>
    </subcellularLocation>
</comment>
<proteinExistence type="inferred from homology"/>
<evidence type="ECO:0000256" key="2">
    <source>
        <dbReference type="ARBA" id="ARBA00009211"/>
    </source>
</evidence>
<evidence type="ECO:0000256" key="3">
    <source>
        <dbReference type="ARBA" id="ARBA00022517"/>
    </source>
</evidence>
<dbReference type="InterPro" id="IPR036070">
    <property type="entry name" value="Nop_dom_sf"/>
</dbReference>
<comment type="similarity">
    <text evidence="2">Belongs to the NOP5/NOP56 family.</text>
</comment>
<dbReference type="SMART" id="SM00931">
    <property type="entry name" value="NOSIC"/>
    <property type="match status" value="1"/>
</dbReference>
<name>J7G375_9CRYP</name>
<dbReference type="GO" id="GO:0030515">
    <property type="term" value="F:snoRNA binding"/>
    <property type="evidence" value="ECO:0007669"/>
    <property type="project" value="InterPro"/>
</dbReference>
<dbReference type="InterPro" id="IPR002687">
    <property type="entry name" value="Nop_dom"/>
</dbReference>
<dbReference type="Proteomes" id="UP000243348">
    <property type="component" value="Nucleomorph 2"/>
</dbReference>
<reference evidence="6 7" key="1">
    <citation type="journal article" date="2012" name="Genome Biol. Evol.">
        <title>Nucleomorph genome sequence of the cryptophyte alga Chroomonas mesostigmatica CCMP1168 reveals lineage-specific gene loss and genome complexity.</title>
        <authorList>
            <person name="Moore C.E."/>
            <person name="Curtis B."/>
            <person name="Mills T."/>
            <person name="Tanifuji G."/>
            <person name="Archibald J.M."/>
        </authorList>
    </citation>
    <scope>NUCLEOTIDE SEQUENCE [LARGE SCALE GENOMIC DNA]</scope>
    <source>
        <strain evidence="6 7">CCMP1168</strain>
    </source>
</reference>